<keyword evidence="1" id="KW-0812">Transmembrane</keyword>
<accession>A0A849SKG0</accession>
<dbReference type="AlphaFoldDB" id="A0A849SKG0"/>
<feature type="transmembrane region" description="Helical" evidence="1">
    <location>
        <begin position="12"/>
        <end position="39"/>
    </location>
</feature>
<evidence type="ECO:0000313" key="3">
    <source>
        <dbReference type="Proteomes" id="UP000580839"/>
    </source>
</evidence>
<organism evidence="2 3">
    <name type="scientific">Eiseniibacteriota bacterium</name>
    <dbReference type="NCBI Taxonomy" id="2212470"/>
    <lineage>
        <taxon>Bacteria</taxon>
        <taxon>Candidatus Eiseniibacteriota</taxon>
    </lineage>
</organism>
<protein>
    <submittedName>
        <fullName evidence="2">Uncharacterized protein</fullName>
    </submittedName>
</protein>
<evidence type="ECO:0000313" key="2">
    <source>
        <dbReference type="EMBL" id="NOT34173.1"/>
    </source>
</evidence>
<name>A0A849SKG0_UNCEI</name>
<dbReference type="EMBL" id="JABFRW010000097">
    <property type="protein sequence ID" value="NOT34173.1"/>
    <property type="molecule type" value="Genomic_DNA"/>
</dbReference>
<evidence type="ECO:0000256" key="1">
    <source>
        <dbReference type="SAM" id="Phobius"/>
    </source>
</evidence>
<sequence length="78" mass="8429">MNDRASRTAEPTIPTGAIVAFGIALLGLALSLVAALGVLQSQRTRTVELQRRVVTLERQLDSVRTHATRDTSGFVTRP</sequence>
<reference evidence="2 3" key="1">
    <citation type="submission" date="2020-04" db="EMBL/GenBank/DDBJ databases">
        <title>Metagenomic profiling of ammonia- and methane-oxidizing microorganisms in a Dutch drinking water treatment plant.</title>
        <authorList>
            <person name="Poghosyan L."/>
            <person name="Leucker S."/>
        </authorList>
    </citation>
    <scope>NUCLEOTIDE SEQUENCE [LARGE SCALE GENOMIC DNA]</scope>
    <source>
        <strain evidence="2">S-RSF-IL-03</strain>
    </source>
</reference>
<comment type="caution">
    <text evidence="2">The sequence shown here is derived from an EMBL/GenBank/DDBJ whole genome shotgun (WGS) entry which is preliminary data.</text>
</comment>
<dbReference type="Proteomes" id="UP000580839">
    <property type="component" value="Unassembled WGS sequence"/>
</dbReference>
<gene>
    <name evidence="2" type="ORF">HOP12_08400</name>
</gene>
<proteinExistence type="predicted"/>
<keyword evidence="1" id="KW-1133">Transmembrane helix</keyword>
<keyword evidence="1" id="KW-0472">Membrane</keyword>